<evidence type="ECO:0000256" key="1">
    <source>
        <dbReference type="ARBA" id="ARBA00022490"/>
    </source>
</evidence>
<feature type="binding site" evidence="12">
    <location>
        <position position="132"/>
    </location>
    <ligand>
        <name>NAD(+)</name>
        <dbReference type="ChEBI" id="CHEBI:57540"/>
    </ligand>
</feature>
<dbReference type="PANTHER" id="PTHR43616">
    <property type="entry name" value="GLYCEROL DEHYDROGENASE"/>
    <property type="match status" value="1"/>
</dbReference>
<evidence type="ECO:0000256" key="11">
    <source>
        <dbReference type="PIRSR" id="PIRSR000112-2"/>
    </source>
</evidence>
<dbReference type="SUPFAM" id="SSF56796">
    <property type="entry name" value="Dehydroquinate synthase-like"/>
    <property type="match status" value="1"/>
</dbReference>
<reference evidence="14" key="1">
    <citation type="submission" date="2016-10" db="EMBL/GenBank/DDBJ databases">
        <authorList>
            <person name="de Groot N.N."/>
        </authorList>
    </citation>
    <scope>NUCLEOTIDE SEQUENCE [LARGE SCALE GENOMIC DNA]</scope>
    <source>
        <strain evidence="14">10nlg</strain>
    </source>
</reference>
<keyword evidence="4" id="KW-0521">NADP</keyword>
<keyword evidence="8" id="KW-0594">Phospholipid biosynthesis</keyword>
<keyword evidence="7" id="KW-0443">Lipid metabolism</keyword>
<feature type="binding site" evidence="10">
    <location>
        <position position="169"/>
    </location>
    <ligand>
        <name>glycerol</name>
        <dbReference type="ChEBI" id="CHEBI:17754"/>
    </ligand>
</feature>
<proteinExistence type="predicted"/>
<dbReference type="GO" id="GO:0008654">
    <property type="term" value="P:phospholipid biosynthetic process"/>
    <property type="evidence" value="ECO:0007669"/>
    <property type="project" value="UniProtKB-KW"/>
</dbReference>
<dbReference type="EMBL" id="FOGV01000005">
    <property type="protein sequence ID" value="SER75297.1"/>
    <property type="molecule type" value="Genomic_DNA"/>
</dbReference>
<keyword evidence="2" id="KW-0444">Lipid biosynthesis</keyword>
<evidence type="ECO:0000256" key="2">
    <source>
        <dbReference type="ARBA" id="ARBA00022516"/>
    </source>
</evidence>
<comment type="caution">
    <text evidence="13">The sequence shown here is derived from an EMBL/GenBank/DDBJ whole genome shotgun (WGS) entry which is preliminary data.</text>
</comment>
<keyword evidence="10" id="KW-0862">Zinc</keyword>
<dbReference type="PANTHER" id="PTHR43616:SF5">
    <property type="entry name" value="GLYCEROL DEHYDROGENASE 1"/>
    <property type="match status" value="1"/>
</dbReference>
<dbReference type="STRING" id="1464123.SAMN05444126_10566"/>
<evidence type="ECO:0000256" key="12">
    <source>
        <dbReference type="PIRSR" id="PIRSR000112-3"/>
    </source>
</evidence>
<evidence type="ECO:0000313" key="14">
    <source>
        <dbReference type="Proteomes" id="UP000199318"/>
    </source>
</evidence>
<evidence type="ECO:0000256" key="10">
    <source>
        <dbReference type="PIRSR" id="PIRSR000112-1"/>
    </source>
</evidence>
<gene>
    <name evidence="13" type="ORF">SAMN05444126_10566</name>
</gene>
<evidence type="ECO:0000256" key="7">
    <source>
        <dbReference type="ARBA" id="ARBA00023098"/>
    </source>
</evidence>
<evidence type="ECO:0000256" key="6">
    <source>
        <dbReference type="ARBA" id="ARBA00023027"/>
    </source>
</evidence>
<keyword evidence="9" id="KW-1208">Phospholipid metabolism</keyword>
<dbReference type="Proteomes" id="UP000199318">
    <property type="component" value="Unassembled WGS sequence"/>
</dbReference>
<keyword evidence="6 12" id="KW-0520">NAD</keyword>
<dbReference type="RefSeq" id="WP_093072228.1">
    <property type="nucleotide sequence ID" value="NZ_FOGV01000005.1"/>
</dbReference>
<dbReference type="Gene3D" id="3.40.50.1970">
    <property type="match status" value="1"/>
</dbReference>
<sequence>MMNDGLSIPIPDIMDIEPGSLASFYTKLKARGMTKVGILFDEFADEHYRSRLLAAAPDGVDVEAVKYRNEQSIHDLISRAFEIDRYDAICAMGGGAVIDAGKYIAFSRRTPFISIPISPSNDGFASSNCSLYVDGKKTTVPARVPYGIVADPAIIETAPRPLVLAGVGDLMSNITALYDWEYEAEIGAATVHAFASMLSKKAVNSFIRTPMDDLYSEVFLKELISSLAMGGVSTVISGNSSPISGAEHMISHALDRTANKPQMHGVQVGIASYLMALVHEHRAERMVKVFERTGFFDYVQTLPLNRDEWLYAIEIAPEMKPKRHTYLHEERHRNRAKELLHTDPVLNRIFAEPSALE</sequence>
<dbReference type="AlphaFoldDB" id="A0A1H9RRL2"/>
<dbReference type="InterPro" id="IPR016205">
    <property type="entry name" value="Glycerol_DH"/>
</dbReference>
<keyword evidence="3 10" id="KW-0479">Metal-binding</keyword>
<keyword evidence="5" id="KW-0560">Oxidoreductase</keyword>
<name>A0A1H9RRL2_9BACI</name>
<protein>
    <submittedName>
        <fullName evidence="13">Glycerol-1-phosphate dehydrogenase [NAD(P)+]</fullName>
    </submittedName>
</protein>
<keyword evidence="14" id="KW-1185">Reference proteome</keyword>
<dbReference type="Gene3D" id="1.20.1090.10">
    <property type="entry name" value="Dehydroquinate synthase-like - alpha domain"/>
    <property type="match status" value="1"/>
</dbReference>
<accession>A0A1H9RRL2</accession>
<evidence type="ECO:0000256" key="4">
    <source>
        <dbReference type="ARBA" id="ARBA00022857"/>
    </source>
</evidence>
<dbReference type="GO" id="GO:0016614">
    <property type="term" value="F:oxidoreductase activity, acting on CH-OH group of donors"/>
    <property type="evidence" value="ECO:0007669"/>
    <property type="project" value="InterPro"/>
</dbReference>
<evidence type="ECO:0000313" key="13">
    <source>
        <dbReference type="EMBL" id="SER75297.1"/>
    </source>
</evidence>
<feature type="binding site" evidence="12">
    <location>
        <position position="126"/>
    </location>
    <ligand>
        <name>NAD(+)</name>
        <dbReference type="ChEBI" id="CHEBI:57540"/>
    </ligand>
</feature>
<feature type="binding site" evidence="10">
    <location>
        <position position="264"/>
    </location>
    <ligand>
        <name>glycerol</name>
        <dbReference type="ChEBI" id="CHEBI:17754"/>
    </ligand>
</feature>
<evidence type="ECO:0000256" key="5">
    <source>
        <dbReference type="ARBA" id="ARBA00023002"/>
    </source>
</evidence>
<dbReference type="CDD" id="cd08174">
    <property type="entry name" value="G1PDH-like"/>
    <property type="match status" value="1"/>
</dbReference>
<feature type="binding site" evidence="11">
    <location>
        <position position="122"/>
    </location>
    <ligand>
        <name>glycerol</name>
        <dbReference type="ChEBI" id="CHEBI:17754"/>
    </ligand>
</feature>
<evidence type="ECO:0000256" key="3">
    <source>
        <dbReference type="ARBA" id="ARBA00022723"/>
    </source>
</evidence>
<dbReference type="GO" id="GO:0046872">
    <property type="term" value="F:metal ion binding"/>
    <property type="evidence" value="ECO:0007669"/>
    <property type="project" value="UniProtKB-KW"/>
</dbReference>
<comment type="cofactor">
    <cofactor evidence="10">
        <name>Zn(2+)</name>
        <dbReference type="ChEBI" id="CHEBI:29105"/>
    </cofactor>
    <text evidence="10">Binds 1 zinc ion per subunit.</text>
</comment>
<dbReference type="PIRSF" id="PIRSF000112">
    <property type="entry name" value="Glycerol_dehydrogenase"/>
    <property type="match status" value="1"/>
</dbReference>
<evidence type="ECO:0000256" key="9">
    <source>
        <dbReference type="ARBA" id="ARBA00023264"/>
    </source>
</evidence>
<dbReference type="InterPro" id="IPR032837">
    <property type="entry name" value="G1PDH"/>
</dbReference>
<organism evidence="13 14">
    <name type="scientific">Salisediminibacterium halotolerans</name>
    <dbReference type="NCBI Taxonomy" id="517425"/>
    <lineage>
        <taxon>Bacteria</taxon>
        <taxon>Bacillati</taxon>
        <taxon>Bacillota</taxon>
        <taxon>Bacilli</taxon>
        <taxon>Bacillales</taxon>
        <taxon>Bacillaceae</taxon>
        <taxon>Salisediminibacterium</taxon>
    </lineage>
</organism>
<feature type="binding site" evidence="12">
    <location>
        <begin position="95"/>
        <end position="99"/>
    </location>
    <ligand>
        <name>NAD(+)</name>
        <dbReference type="ChEBI" id="CHEBI:57540"/>
    </ligand>
</feature>
<dbReference type="Pfam" id="PF13685">
    <property type="entry name" value="Fe-ADH_2"/>
    <property type="match status" value="1"/>
</dbReference>
<keyword evidence="1" id="KW-0963">Cytoplasm</keyword>
<evidence type="ECO:0000256" key="8">
    <source>
        <dbReference type="ARBA" id="ARBA00023209"/>
    </source>
</evidence>
<feature type="binding site" evidence="10">
    <location>
        <position position="248"/>
    </location>
    <ligand>
        <name>glycerol</name>
        <dbReference type="ChEBI" id="CHEBI:17754"/>
    </ligand>
</feature>
<dbReference type="OrthoDB" id="9763580at2"/>